<sequence length="771" mass="85806">MSPPTSYTTALESDESETEQLMHLDLEEDDPEDVLDLGASFPPDLALPSGVHTAKQLVDKMVMSPVDAEQGSGPSFVLDGISLPSDKEARNTNDDGKVIMDEDNVPKARSSSRRGRAPDRFTPSTALPTKAVKIARIDKTMKDAVEKASCHREKTKSSLSTSILETLVREKREATQKISGRVMDWTTEGSEEVSVGHLLREDPYVVGLGQDGPVDMEASFTQGSRGSHESKDEPGSSHEPDKQSLLAKPLLSPKSIFSPARIPYSHPSLAFTLPLSPGRKTPKVEYFTRKVIEASRSTEAIRSLAKDSRHHKDQSLDWRISQGWEYPAPLGDWLIRLVCYSQETIVVEWALEGLKSLIKTERREENQRLDGEMGIEKENIMGEREADEDEKEAEVIVVEMPRKTIIGEAEDLLYDLLVSLGALPPASVFDVKGKSSAWGRQSIPRRTDGTHEDKKEEPRIKLTKRLGYVLDIVFSSASLALNIQGTFSWTKPFEGKEKKLLRMSRGMLILMHLRMDPISEPHLIAIQKIASLWIAQAKELDGMGWMVEWLQRHLLYSCVETEIEEEGDEARRSRLRVYAVVLDVLSPLSTVSSLMRRWFSWMGLQEELVHARGASEPQGICPLDGDPVKAQAAFPSSTKSTYGWLEKILQDYLGKVPTEDTDYLWLEAVVRLVDGILSPSSGKLNESEWTVDAQSSSLSRIIGSLRRLDGAIHLQQRRLTLPGPTKQSALPSPASTEETEEGKADQTLASILPRDTRSVVDQLPSVWAGMV</sequence>
<feature type="compositionally biased region" description="Polar residues" evidence="1">
    <location>
        <begin position="725"/>
        <end position="736"/>
    </location>
</feature>
<evidence type="ECO:0000313" key="2">
    <source>
        <dbReference type="EMBL" id="RKP15098.1"/>
    </source>
</evidence>
<feature type="compositionally biased region" description="Polar residues" evidence="1">
    <location>
        <begin position="1"/>
        <end position="11"/>
    </location>
</feature>
<evidence type="ECO:0000313" key="3">
    <source>
        <dbReference type="Proteomes" id="UP000267251"/>
    </source>
</evidence>
<feature type="region of interest" description="Disordered" evidence="1">
    <location>
        <begin position="1"/>
        <end position="20"/>
    </location>
</feature>
<accession>A0A4P9Y7N3</accession>
<feature type="region of interest" description="Disordered" evidence="1">
    <location>
        <begin position="70"/>
        <end position="124"/>
    </location>
</feature>
<feature type="region of interest" description="Disordered" evidence="1">
    <location>
        <begin position="720"/>
        <end position="746"/>
    </location>
</feature>
<dbReference type="EMBL" id="KZ987758">
    <property type="protein sequence ID" value="RKP15098.1"/>
    <property type="molecule type" value="Genomic_DNA"/>
</dbReference>
<dbReference type="Proteomes" id="UP000267251">
    <property type="component" value="Unassembled WGS sequence"/>
</dbReference>
<keyword evidence="3" id="KW-1185">Reference proteome</keyword>
<organism evidence="2 3">
    <name type="scientific">Piptocephalis cylindrospora</name>
    <dbReference type="NCBI Taxonomy" id="1907219"/>
    <lineage>
        <taxon>Eukaryota</taxon>
        <taxon>Fungi</taxon>
        <taxon>Fungi incertae sedis</taxon>
        <taxon>Zoopagomycota</taxon>
        <taxon>Zoopagomycotina</taxon>
        <taxon>Zoopagomycetes</taxon>
        <taxon>Zoopagales</taxon>
        <taxon>Piptocephalidaceae</taxon>
        <taxon>Piptocephalis</taxon>
    </lineage>
</organism>
<feature type="compositionally biased region" description="Basic and acidic residues" evidence="1">
    <location>
        <begin position="85"/>
        <end position="106"/>
    </location>
</feature>
<dbReference type="OrthoDB" id="10587822at2759"/>
<dbReference type="AlphaFoldDB" id="A0A4P9Y7N3"/>
<evidence type="ECO:0000256" key="1">
    <source>
        <dbReference type="SAM" id="MobiDB-lite"/>
    </source>
</evidence>
<name>A0A4P9Y7N3_9FUNG</name>
<gene>
    <name evidence="2" type="ORF">BJ684DRAFT_14625</name>
</gene>
<feature type="region of interest" description="Disordered" evidence="1">
    <location>
        <begin position="210"/>
        <end position="243"/>
    </location>
</feature>
<proteinExistence type="predicted"/>
<protein>
    <submittedName>
        <fullName evidence="2">Uncharacterized protein</fullName>
    </submittedName>
</protein>
<feature type="compositionally biased region" description="Basic and acidic residues" evidence="1">
    <location>
        <begin position="226"/>
        <end position="242"/>
    </location>
</feature>
<reference evidence="3" key="1">
    <citation type="journal article" date="2018" name="Nat. Microbiol.">
        <title>Leveraging single-cell genomics to expand the fungal tree of life.</title>
        <authorList>
            <person name="Ahrendt S.R."/>
            <person name="Quandt C.A."/>
            <person name="Ciobanu D."/>
            <person name="Clum A."/>
            <person name="Salamov A."/>
            <person name="Andreopoulos B."/>
            <person name="Cheng J.F."/>
            <person name="Woyke T."/>
            <person name="Pelin A."/>
            <person name="Henrissat B."/>
            <person name="Reynolds N.K."/>
            <person name="Benny G.L."/>
            <person name="Smith M.E."/>
            <person name="James T.Y."/>
            <person name="Grigoriev I.V."/>
        </authorList>
    </citation>
    <scope>NUCLEOTIDE SEQUENCE [LARGE SCALE GENOMIC DNA]</scope>
</reference>